<feature type="domain" description="Pus10 N-terminal eukaryotes" evidence="8">
    <location>
        <begin position="71"/>
        <end position="237"/>
    </location>
</feature>
<dbReference type="Pfam" id="PF21238">
    <property type="entry name" value="Pus10_C"/>
    <property type="match status" value="1"/>
</dbReference>
<comment type="similarity">
    <text evidence="1">Belongs to the pseudouridine synthase Pus10 family.</text>
</comment>
<dbReference type="PANTHER" id="PTHR21568:SF0">
    <property type="entry name" value="TRNA PSEUDOURIDINE SYNTHASE PUS10"/>
    <property type="match status" value="1"/>
</dbReference>
<comment type="caution">
    <text evidence="10">The sequence shown here is derived from an EMBL/GenBank/DDBJ whole genome shotgun (WGS) entry which is preliminary data.</text>
</comment>
<proteinExistence type="inferred from homology"/>
<evidence type="ECO:0000256" key="1">
    <source>
        <dbReference type="ARBA" id="ARBA00009652"/>
    </source>
</evidence>
<accession>A0AA38HNG0</accession>
<reference evidence="10" key="1">
    <citation type="journal article" date="2023" name="G3 (Bethesda)">
        <title>Whole genome assemblies of Zophobas morio and Tenebrio molitor.</title>
        <authorList>
            <person name="Kaur S."/>
            <person name="Stinson S.A."/>
            <person name="diCenzo G.C."/>
        </authorList>
    </citation>
    <scope>NUCLEOTIDE SEQUENCE</scope>
    <source>
        <strain evidence="10">QUZm001</strain>
    </source>
</reference>
<keyword evidence="3" id="KW-0819">tRNA processing</keyword>
<dbReference type="InterPro" id="IPR048741">
    <property type="entry name" value="Pus10-like_C"/>
</dbReference>
<dbReference type="Gene3D" id="3.30.70.3190">
    <property type="match status" value="1"/>
</dbReference>
<evidence type="ECO:0000256" key="5">
    <source>
        <dbReference type="ARBA" id="ARBA00075270"/>
    </source>
</evidence>
<dbReference type="Proteomes" id="UP001168821">
    <property type="component" value="Unassembled WGS sequence"/>
</dbReference>
<dbReference type="InterPro" id="IPR039894">
    <property type="entry name" value="Pus10-like"/>
</dbReference>
<evidence type="ECO:0000259" key="9">
    <source>
        <dbReference type="Pfam" id="PF21238"/>
    </source>
</evidence>
<evidence type="ECO:0000256" key="2">
    <source>
        <dbReference type="ARBA" id="ARBA00012787"/>
    </source>
</evidence>
<dbReference type="GO" id="GO:0031119">
    <property type="term" value="P:tRNA pseudouridine synthesis"/>
    <property type="evidence" value="ECO:0007669"/>
    <property type="project" value="UniProtKB-ARBA"/>
</dbReference>
<evidence type="ECO:0000256" key="7">
    <source>
        <dbReference type="ARBA" id="ARBA00083669"/>
    </source>
</evidence>
<dbReference type="GO" id="GO:0160148">
    <property type="term" value="F:tRNA pseudouridine(55) synthase activity"/>
    <property type="evidence" value="ECO:0007669"/>
    <property type="project" value="UniProtKB-EC"/>
</dbReference>
<evidence type="ECO:0000256" key="4">
    <source>
        <dbReference type="ARBA" id="ARBA00023235"/>
    </source>
</evidence>
<evidence type="ECO:0000256" key="6">
    <source>
        <dbReference type="ARBA" id="ARBA00079393"/>
    </source>
</evidence>
<feature type="domain" description="Pus10-like C-terminal" evidence="9">
    <location>
        <begin position="246"/>
        <end position="478"/>
    </location>
</feature>
<evidence type="ECO:0000313" key="11">
    <source>
        <dbReference type="Proteomes" id="UP001168821"/>
    </source>
</evidence>
<organism evidence="10 11">
    <name type="scientific">Zophobas morio</name>
    <dbReference type="NCBI Taxonomy" id="2755281"/>
    <lineage>
        <taxon>Eukaryota</taxon>
        <taxon>Metazoa</taxon>
        <taxon>Ecdysozoa</taxon>
        <taxon>Arthropoda</taxon>
        <taxon>Hexapoda</taxon>
        <taxon>Insecta</taxon>
        <taxon>Pterygota</taxon>
        <taxon>Neoptera</taxon>
        <taxon>Endopterygota</taxon>
        <taxon>Coleoptera</taxon>
        <taxon>Polyphaga</taxon>
        <taxon>Cucujiformia</taxon>
        <taxon>Tenebrionidae</taxon>
        <taxon>Zophobas</taxon>
    </lineage>
</organism>
<dbReference type="SUPFAM" id="SSF55120">
    <property type="entry name" value="Pseudouridine synthase"/>
    <property type="match status" value="1"/>
</dbReference>
<dbReference type="PANTHER" id="PTHR21568">
    <property type="entry name" value="TRNA PSEUDOURIDINE SYNTHASE PUS10"/>
    <property type="match status" value="1"/>
</dbReference>
<gene>
    <name evidence="10" type="ORF">Zmor_003551</name>
</gene>
<dbReference type="Pfam" id="PF21237">
    <property type="entry name" value="Pus10_N_euk"/>
    <property type="match status" value="1"/>
</dbReference>
<evidence type="ECO:0000259" key="8">
    <source>
        <dbReference type="Pfam" id="PF21237"/>
    </source>
</evidence>
<dbReference type="InterPro" id="IPR048742">
    <property type="entry name" value="Pus10_N_euk"/>
</dbReference>
<dbReference type="FunFam" id="3.30.70.3190:FF:000001">
    <property type="entry name" value="tRNA pseudouridine synthase Pus10"/>
    <property type="match status" value="1"/>
</dbReference>
<protein>
    <recommendedName>
        <fullName evidence="2">tRNA pseudouridine(55) synthase</fullName>
        <ecNumber evidence="2">5.4.99.25</ecNumber>
    </recommendedName>
    <alternativeName>
        <fullName evidence="7">tRNA pseudouridine 55 synthase</fullName>
    </alternativeName>
    <alternativeName>
        <fullName evidence="5">tRNA pseudouridylate synthase</fullName>
    </alternativeName>
    <alternativeName>
        <fullName evidence="6">tRNA-uridine isomerase</fullName>
    </alternativeName>
</protein>
<evidence type="ECO:0000313" key="10">
    <source>
        <dbReference type="EMBL" id="KAJ3640241.1"/>
    </source>
</evidence>
<keyword evidence="4" id="KW-0413">Isomerase</keyword>
<keyword evidence="11" id="KW-1185">Reference proteome</keyword>
<dbReference type="Gene3D" id="3.30.70.2510">
    <property type="match status" value="1"/>
</dbReference>
<dbReference type="EC" id="5.4.99.25" evidence="2"/>
<sequence>MTETDSQDTKGIVFNFLIELGCCKRCALRFVGDSNTNYDNPTDDVKKLTRKDLGQNSNDENVFKKSKPNPCIICLDLLQDTTLQTMILNPELEKVLEYDSDTFVNYVSLPKAVLIREHSMEICVKEKFPQFFKDRNVIALNRAWSLSIQNKLAQRLEKKYDKNSYLQIQFNTSYVLDKEESLVMLLLEDKSRKHSIQHDPLSCKNVTSSLQTINSELFKQKVSIPPATPTKALDVEQVFYKHDHVFIAGRYCKYARNMFQTPWSGDDIQVEISSVQEKIFDHIENSFSCSAMVFSSSGREDFDVRTLGRGRPFFIKICDPKRTKVSFEKFRQIEQAVKHTKVVEVRDLQFIDRRYLSNIKEGEQFKKKTYRALCIVDKPENLTAYIDKINNISAVTLQQKTPLRVYHRRSSDIRERQIYSLKAKVINGKKNLLELDMITQAGTYIKEFVHGDLGRTTPSLCEIVGGYIDIIALDVLDIHLDFPPSINHKVKNHQTVNY</sequence>
<dbReference type="EMBL" id="JALNTZ010000010">
    <property type="protein sequence ID" value="KAJ3640241.1"/>
    <property type="molecule type" value="Genomic_DNA"/>
</dbReference>
<dbReference type="InterPro" id="IPR020103">
    <property type="entry name" value="PsdUridine_synth_cat_dom_sf"/>
</dbReference>
<dbReference type="AlphaFoldDB" id="A0AA38HNG0"/>
<dbReference type="FunFam" id="3.30.70.2510:FF:000001">
    <property type="entry name" value="tRNA pseudouridine synthase Pus10"/>
    <property type="match status" value="1"/>
</dbReference>
<name>A0AA38HNG0_9CUCU</name>
<dbReference type="GO" id="GO:0003723">
    <property type="term" value="F:RNA binding"/>
    <property type="evidence" value="ECO:0007669"/>
    <property type="project" value="InterPro"/>
</dbReference>
<evidence type="ECO:0000256" key="3">
    <source>
        <dbReference type="ARBA" id="ARBA00022694"/>
    </source>
</evidence>